<evidence type="ECO:0000313" key="2">
    <source>
        <dbReference type="EMBL" id="KAG8071367.1"/>
    </source>
</evidence>
<evidence type="ECO:0000256" key="1">
    <source>
        <dbReference type="SAM" id="MobiDB-lite"/>
    </source>
</evidence>
<proteinExistence type="predicted"/>
<evidence type="ECO:0000313" key="3">
    <source>
        <dbReference type="Proteomes" id="UP000729402"/>
    </source>
</evidence>
<accession>A0A8J5SKT8</accession>
<feature type="region of interest" description="Disordered" evidence="1">
    <location>
        <begin position="17"/>
        <end position="37"/>
    </location>
</feature>
<name>A0A8J5SKT8_ZIZPA</name>
<feature type="compositionally biased region" description="Basic residues" evidence="1">
    <location>
        <begin position="19"/>
        <end position="31"/>
    </location>
</feature>
<keyword evidence="3" id="KW-1185">Reference proteome</keyword>
<dbReference type="EMBL" id="JAAALK010000283">
    <property type="protein sequence ID" value="KAG8071367.1"/>
    <property type="molecule type" value="Genomic_DNA"/>
</dbReference>
<reference evidence="2" key="2">
    <citation type="submission" date="2021-02" db="EMBL/GenBank/DDBJ databases">
        <authorList>
            <person name="Kimball J.A."/>
            <person name="Haas M.W."/>
            <person name="Macchietto M."/>
            <person name="Kono T."/>
            <person name="Duquette J."/>
            <person name="Shao M."/>
        </authorList>
    </citation>
    <scope>NUCLEOTIDE SEQUENCE</scope>
    <source>
        <tissue evidence="2">Fresh leaf tissue</tissue>
    </source>
</reference>
<comment type="caution">
    <text evidence="2">The sequence shown here is derived from an EMBL/GenBank/DDBJ whole genome shotgun (WGS) entry which is preliminary data.</text>
</comment>
<organism evidence="2 3">
    <name type="scientific">Zizania palustris</name>
    <name type="common">Northern wild rice</name>
    <dbReference type="NCBI Taxonomy" id="103762"/>
    <lineage>
        <taxon>Eukaryota</taxon>
        <taxon>Viridiplantae</taxon>
        <taxon>Streptophyta</taxon>
        <taxon>Embryophyta</taxon>
        <taxon>Tracheophyta</taxon>
        <taxon>Spermatophyta</taxon>
        <taxon>Magnoliopsida</taxon>
        <taxon>Liliopsida</taxon>
        <taxon>Poales</taxon>
        <taxon>Poaceae</taxon>
        <taxon>BOP clade</taxon>
        <taxon>Oryzoideae</taxon>
        <taxon>Oryzeae</taxon>
        <taxon>Zizaniinae</taxon>
        <taxon>Zizania</taxon>
    </lineage>
</organism>
<gene>
    <name evidence="2" type="ORF">GUJ93_ZPchr0006g44857</name>
</gene>
<dbReference type="AlphaFoldDB" id="A0A8J5SKT8"/>
<protein>
    <submittedName>
        <fullName evidence="2">Uncharacterized protein</fullName>
    </submittedName>
</protein>
<dbReference type="Proteomes" id="UP000729402">
    <property type="component" value="Unassembled WGS sequence"/>
</dbReference>
<sequence length="90" mass="10283">MTMSFIRHRWNYIKIQRSNTHRGGRRGRSAGRPKGEWEVAADHRRCTASPESPWICDASSPRCTASSPPVRTWHTCVAPMSPPKRRRLGV</sequence>
<reference evidence="2" key="1">
    <citation type="journal article" date="2021" name="bioRxiv">
        <title>Whole Genome Assembly and Annotation of Northern Wild Rice, Zizania palustris L., Supports a Whole Genome Duplication in the Zizania Genus.</title>
        <authorList>
            <person name="Haas M."/>
            <person name="Kono T."/>
            <person name="Macchietto M."/>
            <person name="Millas R."/>
            <person name="McGilp L."/>
            <person name="Shao M."/>
            <person name="Duquette J."/>
            <person name="Hirsch C.N."/>
            <person name="Kimball J."/>
        </authorList>
    </citation>
    <scope>NUCLEOTIDE SEQUENCE</scope>
    <source>
        <tissue evidence="2">Fresh leaf tissue</tissue>
    </source>
</reference>